<comment type="cofactor">
    <cofactor evidence="1">
        <name>Mg(2+)</name>
        <dbReference type="ChEBI" id="CHEBI:18420"/>
    </cofactor>
</comment>
<dbReference type="SUPFAM" id="SSF56112">
    <property type="entry name" value="Protein kinase-like (PK-like)"/>
    <property type="match status" value="1"/>
</dbReference>
<dbReference type="SMART" id="SM00285">
    <property type="entry name" value="PBD"/>
    <property type="match status" value="1"/>
</dbReference>
<dbReference type="PROSITE" id="PS00107">
    <property type="entry name" value="PROTEIN_KINASE_ATP"/>
    <property type="match status" value="1"/>
</dbReference>
<dbReference type="Gene3D" id="3.90.810.10">
    <property type="entry name" value="CRIB domain"/>
    <property type="match status" value="1"/>
</dbReference>
<evidence type="ECO:0000256" key="5">
    <source>
        <dbReference type="ARBA" id="ARBA00022679"/>
    </source>
</evidence>
<feature type="region of interest" description="Disordered" evidence="14">
    <location>
        <begin position="84"/>
        <end position="135"/>
    </location>
</feature>
<dbReference type="GO" id="GO:0004674">
    <property type="term" value="F:protein serine/threonine kinase activity"/>
    <property type="evidence" value="ECO:0007669"/>
    <property type="project" value="UniProtKB-KW"/>
</dbReference>
<dbReference type="InterPro" id="IPR033923">
    <property type="entry name" value="PAK_BD"/>
</dbReference>
<dbReference type="GO" id="GO:0046872">
    <property type="term" value="F:metal ion binding"/>
    <property type="evidence" value="ECO:0007669"/>
    <property type="project" value="UniProtKB-KW"/>
</dbReference>
<feature type="domain" description="CRIB" evidence="16">
    <location>
        <begin position="217"/>
        <end position="230"/>
    </location>
</feature>
<dbReference type="PROSITE" id="PS50011">
    <property type="entry name" value="PROTEIN_KINASE_DOM"/>
    <property type="match status" value="1"/>
</dbReference>
<dbReference type="InterPro" id="IPR017441">
    <property type="entry name" value="Protein_kinase_ATP_BS"/>
</dbReference>
<keyword evidence="18" id="KW-1185">Reference proteome</keyword>
<evidence type="ECO:0000256" key="4">
    <source>
        <dbReference type="ARBA" id="ARBA00022527"/>
    </source>
</evidence>
<evidence type="ECO:0000256" key="6">
    <source>
        <dbReference type="ARBA" id="ARBA00022723"/>
    </source>
</evidence>
<keyword evidence="9 13" id="KW-0067">ATP-binding</keyword>
<dbReference type="EMBL" id="JADGKB010000046">
    <property type="protein sequence ID" value="KAJ3256777.1"/>
    <property type="molecule type" value="Genomic_DNA"/>
</dbReference>
<comment type="catalytic activity">
    <reaction evidence="11">
        <text>L-threonyl-[protein] + ATP = O-phospho-L-threonyl-[protein] + ADP + H(+)</text>
        <dbReference type="Rhea" id="RHEA:46608"/>
        <dbReference type="Rhea" id="RHEA-COMP:11060"/>
        <dbReference type="Rhea" id="RHEA-COMP:11605"/>
        <dbReference type="ChEBI" id="CHEBI:15378"/>
        <dbReference type="ChEBI" id="CHEBI:30013"/>
        <dbReference type="ChEBI" id="CHEBI:30616"/>
        <dbReference type="ChEBI" id="CHEBI:61977"/>
        <dbReference type="ChEBI" id="CHEBI:456216"/>
        <dbReference type="EC" id="2.7.11.1"/>
    </reaction>
</comment>
<accession>A0AAD5Y5D9</accession>
<evidence type="ECO:0000256" key="8">
    <source>
        <dbReference type="ARBA" id="ARBA00022777"/>
    </source>
</evidence>
<dbReference type="InterPro" id="IPR051931">
    <property type="entry name" value="PAK3-like"/>
</dbReference>
<dbReference type="Pfam" id="PF00069">
    <property type="entry name" value="Pkinase"/>
    <property type="match status" value="1"/>
</dbReference>
<dbReference type="InterPro" id="IPR000095">
    <property type="entry name" value="CRIB_dom"/>
</dbReference>
<dbReference type="InterPro" id="IPR036936">
    <property type="entry name" value="CRIB_dom_sf"/>
</dbReference>
<evidence type="ECO:0000256" key="14">
    <source>
        <dbReference type="SAM" id="MobiDB-lite"/>
    </source>
</evidence>
<organism evidence="17 18">
    <name type="scientific">Boothiomyces macroporosus</name>
    <dbReference type="NCBI Taxonomy" id="261099"/>
    <lineage>
        <taxon>Eukaryota</taxon>
        <taxon>Fungi</taxon>
        <taxon>Fungi incertae sedis</taxon>
        <taxon>Chytridiomycota</taxon>
        <taxon>Chytridiomycota incertae sedis</taxon>
        <taxon>Chytridiomycetes</taxon>
        <taxon>Rhizophydiales</taxon>
        <taxon>Terramycetaceae</taxon>
        <taxon>Boothiomyces</taxon>
    </lineage>
</organism>
<evidence type="ECO:0000313" key="17">
    <source>
        <dbReference type="EMBL" id="KAJ3256777.1"/>
    </source>
</evidence>
<dbReference type="PROSITE" id="PS50108">
    <property type="entry name" value="CRIB"/>
    <property type="match status" value="1"/>
</dbReference>
<feature type="domain" description="Protein kinase" evidence="15">
    <location>
        <begin position="419"/>
        <end position="669"/>
    </location>
</feature>
<evidence type="ECO:0000256" key="9">
    <source>
        <dbReference type="ARBA" id="ARBA00022840"/>
    </source>
</evidence>
<feature type="binding site" evidence="13">
    <location>
        <position position="447"/>
    </location>
    <ligand>
        <name>ATP</name>
        <dbReference type="ChEBI" id="CHEBI:30616"/>
    </ligand>
</feature>
<keyword evidence="8 17" id="KW-0418">Kinase</keyword>
<feature type="compositionally biased region" description="Pro residues" evidence="14">
    <location>
        <begin position="333"/>
        <end position="348"/>
    </location>
</feature>
<keyword evidence="6" id="KW-0479">Metal-binding</keyword>
<evidence type="ECO:0000256" key="13">
    <source>
        <dbReference type="PROSITE-ProRule" id="PRU10141"/>
    </source>
</evidence>
<evidence type="ECO:0000259" key="16">
    <source>
        <dbReference type="PROSITE" id="PS50108"/>
    </source>
</evidence>
<comment type="similarity">
    <text evidence="2">Belongs to the protein kinase superfamily. STE Ser/Thr protein kinase family. STE20 subfamily.</text>
</comment>
<dbReference type="Pfam" id="PF00786">
    <property type="entry name" value="PBD"/>
    <property type="match status" value="1"/>
</dbReference>
<feature type="compositionally biased region" description="Polar residues" evidence="14">
    <location>
        <begin position="99"/>
        <end position="109"/>
    </location>
</feature>
<feature type="region of interest" description="Disordered" evidence="14">
    <location>
        <begin position="294"/>
        <end position="394"/>
    </location>
</feature>
<evidence type="ECO:0000256" key="7">
    <source>
        <dbReference type="ARBA" id="ARBA00022741"/>
    </source>
</evidence>
<feature type="compositionally biased region" description="Pro residues" evidence="14">
    <location>
        <begin position="359"/>
        <end position="368"/>
    </location>
</feature>
<proteinExistence type="inferred from homology"/>
<evidence type="ECO:0000259" key="15">
    <source>
        <dbReference type="PROSITE" id="PS50011"/>
    </source>
</evidence>
<dbReference type="FunFam" id="1.10.510.10:FF:000768">
    <property type="entry name" value="Non-specific serine/threonine protein kinase"/>
    <property type="match status" value="1"/>
</dbReference>
<protein>
    <recommendedName>
        <fullName evidence="3">non-specific serine/threonine protein kinase</fullName>
        <ecNumber evidence="3">2.7.11.1</ecNumber>
    </recommendedName>
</protein>
<dbReference type="Gene3D" id="3.30.200.20">
    <property type="entry name" value="Phosphorylase Kinase, domain 1"/>
    <property type="match status" value="1"/>
</dbReference>
<dbReference type="SMART" id="SM00220">
    <property type="entry name" value="S_TKc"/>
    <property type="match status" value="1"/>
</dbReference>
<dbReference type="GO" id="GO:0005524">
    <property type="term" value="F:ATP binding"/>
    <property type="evidence" value="ECO:0007669"/>
    <property type="project" value="UniProtKB-UniRule"/>
</dbReference>
<gene>
    <name evidence="17" type="primary">STE20_2</name>
    <name evidence="17" type="ORF">HK103_005151</name>
</gene>
<dbReference type="InterPro" id="IPR011009">
    <property type="entry name" value="Kinase-like_dom_sf"/>
</dbReference>
<dbReference type="Gene3D" id="1.10.510.10">
    <property type="entry name" value="Transferase(Phosphotransferase) domain 1"/>
    <property type="match status" value="1"/>
</dbReference>
<dbReference type="CDD" id="cd06614">
    <property type="entry name" value="STKc_PAK"/>
    <property type="match status" value="1"/>
</dbReference>
<evidence type="ECO:0000256" key="3">
    <source>
        <dbReference type="ARBA" id="ARBA00012513"/>
    </source>
</evidence>
<keyword evidence="5" id="KW-0808">Transferase</keyword>
<evidence type="ECO:0000313" key="18">
    <source>
        <dbReference type="Proteomes" id="UP001210925"/>
    </source>
</evidence>
<dbReference type="InterPro" id="IPR000719">
    <property type="entry name" value="Prot_kinase_dom"/>
</dbReference>
<evidence type="ECO:0000256" key="1">
    <source>
        <dbReference type="ARBA" id="ARBA00001946"/>
    </source>
</evidence>
<dbReference type="AlphaFoldDB" id="A0AAD5Y5D9"/>
<evidence type="ECO:0000256" key="10">
    <source>
        <dbReference type="ARBA" id="ARBA00022842"/>
    </source>
</evidence>
<dbReference type="EC" id="2.7.11.1" evidence="3"/>
<evidence type="ECO:0000256" key="2">
    <source>
        <dbReference type="ARBA" id="ARBA00008874"/>
    </source>
</evidence>
<dbReference type="InterPro" id="IPR008271">
    <property type="entry name" value="Ser/Thr_kinase_AS"/>
</dbReference>
<feature type="region of interest" description="Disordered" evidence="14">
    <location>
        <begin position="1"/>
        <end position="58"/>
    </location>
</feature>
<evidence type="ECO:0000256" key="11">
    <source>
        <dbReference type="ARBA" id="ARBA00047899"/>
    </source>
</evidence>
<comment type="caution">
    <text evidence="17">The sequence shown here is derived from an EMBL/GenBank/DDBJ whole genome shotgun (WGS) entry which is preliminary data.</text>
</comment>
<dbReference type="PANTHER" id="PTHR45832">
    <property type="entry name" value="SERINE/THREONINE-PROTEIN KINASE SAMKA-RELATED-RELATED"/>
    <property type="match status" value="1"/>
</dbReference>
<dbReference type="PANTHER" id="PTHR45832:SF22">
    <property type="entry name" value="SERINE_THREONINE-PROTEIN KINASE SAMKA-RELATED"/>
    <property type="match status" value="1"/>
</dbReference>
<comment type="catalytic activity">
    <reaction evidence="12">
        <text>L-seryl-[protein] + ATP = O-phospho-L-seryl-[protein] + ADP + H(+)</text>
        <dbReference type="Rhea" id="RHEA:17989"/>
        <dbReference type="Rhea" id="RHEA-COMP:9863"/>
        <dbReference type="Rhea" id="RHEA-COMP:11604"/>
        <dbReference type="ChEBI" id="CHEBI:15378"/>
        <dbReference type="ChEBI" id="CHEBI:29999"/>
        <dbReference type="ChEBI" id="CHEBI:30616"/>
        <dbReference type="ChEBI" id="CHEBI:83421"/>
        <dbReference type="ChEBI" id="CHEBI:456216"/>
        <dbReference type="EC" id="2.7.11.1"/>
    </reaction>
</comment>
<dbReference type="CDD" id="cd01093">
    <property type="entry name" value="CRIB_PAK_like"/>
    <property type="match status" value="1"/>
</dbReference>
<sequence length="695" mass="77640">MNPTPPPKPKRADKDKPAIPPRPAEVDKQPPTPPPRPELSKVSLHSRNNSAEVEKQHVNQIQRKLPNYQENDAAIEYIQYKPISTRIPVKPPRPELNDPASSPSLSRKNTFPLAKPVSPAISRKNSKPEISTLKTSLSKSNSKLETFNHGSKDELLRNYSREEISIERVIPESKNGQRMPPPLRVGRTKTKKSAIGNFVDSVHGAFADENEHQRPVISVPFNPVHITHVGYDAENGEFTGLPEAWKRMISESGISKQDQAKNPQALLDVIGYMTDASKLNKEDRAFSKFSNFEDFQETPTTPDMKKLDVVSSPTPPKPPKKPVKLKTDVESPPKSPPPTLPRPPPKPAKPIDATSPKVSSPPTPPELPSRPEIVADKPIVPPKPNVKPPEIRPRTKPMQEDVIERMKRLCSPLDPYTVYKDFVLIGQGASGKVYSAKSDSVGAVAIKQMNLNAQPKKEAIINEILVMRANRHKNIINFIDCYFYKEDLWVVMEYMEGGTLTDTLVTNYMTEAQIAVVCREVLQGLLHLHSNHVIHRDIKSDNVLLGLDGQVKLIDFGFCAQLGDGQTSRNTMVGTSYWMAPEVVTRRNYGPKIDIWSLGIMGIEMLEGEPPYMHESTMRALYLIATTGTPKLREPDQVSDTFKDFLANCLEVDVGRRYSTDEALRDPFITSAKPTKSLIPLINATLQVKKKEKEA</sequence>
<dbReference type="Proteomes" id="UP001210925">
    <property type="component" value="Unassembled WGS sequence"/>
</dbReference>
<keyword evidence="7 13" id="KW-0547">Nucleotide-binding</keyword>
<keyword evidence="4" id="KW-0723">Serine/threonine-protein kinase</keyword>
<evidence type="ECO:0000256" key="12">
    <source>
        <dbReference type="ARBA" id="ARBA00048679"/>
    </source>
</evidence>
<reference evidence="17" key="1">
    <citation type="submission" date="2020-05" db="EMBL/GenBank/DDBJ databases">
        <title>Phylogenomic resolution of chytrid fungi.</title>
        <authorList>
            <person name="Stajich J.E."/>
            <person name="Amses K."/>
            <person name="Simmons R."/>
            <person name="Seto K."/>
            <person name="Myers J."/>
            <person name="Bonds A."/>
            <person name="Quandt C.A."/>
            <person name="Barry K."/>
            <person name="Liu P."/>
            <person name="Grigoriev I."/>
            <person name="Longcore J.E."/>
            <person name="James T.Y."/>
        </authorList>
    </citation>
    <scope>NUCLEOTIDE SEQUENCE</scope>
    <source>
        <strain evidence="17">PLAUS21</strain>
    </source>
</reference>
<keyword evidence="10" id="KW-0460">Magnesium</keyword>
<name>A0AAD5Y5D9_9FUNG</name>
<dbReference type="PROSITE" id="PS00108">
    <property type="entry name" value="PROTEIN_KINASE_ST"/>
    <property type="match status" value="1"/>
</dbReference>